<dbReference type="Pfam" id="PF09917">
    <property type="entry name" value="DUF2147"/>
    <property type="match status" value="1"/>
</dbReference>
<comment type="caution">
    <text evidence="3">The sequence shown here is derived from an EMBL/GenBank/DDBJ whole genome shotgun (WGS) entry which is preliminary data.</text>
</comment>
<dbReference type="Proteomes" id="UP000239089">
    <property type="component" value="Unassembled WGS sequence"/>
</dbReference>
<feature type="signal peptide" evidence="1">
    <location>
        <begin position="1"/>
        <end position="28"/>
    </location>
</feature>
<feature type="non-terminal residue" evidence="3">
    <location>
        <position position="168"/>
    </location>
</feature>
<evidence type="ECO:0000313" key="4">
    <source>
        <dbReference type="Proteomes" id="UP000239089"/>
    </source>
</evidence>
<feature type="chain" id="PRO_5018232985" description="DUF2147 domain-containing protein" evidence="1">
    <location>
        <begin position="29"/>
        <end position="168"/>
    </location>
</feature>
<sequence length="168" mass="18299">MPKYARALLAAALALPLTSAAVVTSASAQSAKSPLTGFWQAYFDDGNPSGWFYFSEKNGLFEGRLVKMYKKQGETTLVTTCPACPGDKKNKPMLGMVIVYNLKHDGAKYENGNILDPRDGNVYNAEAEITPDGQKLLLRGYLGFELLGQTQTWTRLPDDTMAVADIPG</sequence>
<dbReference type="Gene3D" id="2.40.128.520">
    <property type="match status" value="1"/>
</dbReference>
<dbReference type="InterPro" id="IPR019223">
    <property type="entry name" value="DUF2147"/>
</dbReference>
<accession>A0A2S6NBA7</accession>
<proteinExistence type="predicted"/>
<dbReference type="EMBL" id="NHSJ01000049">
    <property type="protein sequence ID" value="PPQ31910.1"/>
    <property type="molecule type" value="Genomic_DNA"/>
</dbReference>
<protein>
    <recommendedName>
        <fullName evidence="2">DUF2147 domain-containing protein</fullName>
    </recommendedName>
</protein>
<dbReference type="AlphaFoldDB" id="A0A2S6NBA7"/>
<feature type="domain" description="DUF2147" evidence="2">
    <location>
        <begin position="39"/>
        <end position="155"/>
    </location>
</feature>
<dbReference type="PANTHER" id="PTHR36919">
    <property type="entry name" value="BLR1215 PROTEIN"/>
    <property type="match status" value="1"/>
</dbReference>
<gene>
    <name evidence="3" type="ORF">CCR94_08030</name>
</gene>
<name>A0A2S6NBA7_9HYPH</name>
<keyword evidence="1" id="KW-0732">Signal</keyword>
<reference evidence="3 4" key="1">
    <citation type="journal article" date="2018" name="Arch. Microbiol.">
        <title>New insights into the metabolic potential of the phototrophic purple bacterium Rhodopila globiformis DSM 161(T) from its draft genome sequence and evidence for a vanadium-dependent nitrogenase.</title>
        <authorList>
            <person name="Imhoff J.F."/>
            <person name="Rahn T."/>
            <person name="Kunzel S."/>
            <person name="Neulinger S.C."/>
        </authorList>
    </citation>
    <scope>NUCLEOTIDE SEQUENCE [LARGE SCALE GENOMIC DNA]</scope>
    <source>
        <strain evidence="3 4">DSM 16996</strain>
    </source>
</reference>
<organism evidence="3 4">
    <name type="scientific">Rhodoblastus sphagnicola</name>
    <dbReference type="NCBI Taxonomy" id="333368"/>
    <lineage>
        <taxon>Bacteria</taxon>
        <taxon>Pseudomonadati</taxon>
        <taxon>Pseudomonadota</taxon>
        <taxon>Alphaproteobacteria</taxon>
        <taxon>Hyphomicrobiales</taxon>
        <taxon>Rhodoblastaceae</taxon>
        <taxon>Rhodoblastus</taxon>
    </lineage>
</organism>
<keyword evidence="4" id="KW-1185">Reference proteome</keyword>
<dbReference type="PANTHER" id="PTHR36919:SF3">
    <property type="entry name" value="BLL5882 PROTEIN"/>
    <property type="match status" value="1"/>
</dbReference>
<evidence type="ECO:0000256" key="1">
    <source>
        <dbReference type="SAM" id="SignalP"/>
    </source>
</evidence>
<evidence type="ECO:0000259" key="2">
    <source>
        <dbReference type="Pfam" id="PF09917"/>
    </source>
</evidence>
<evidence type="ECO:0000313" key="3">
    <source>
        <dbReference type="EMBL" id="PPQ31910.1"/>
    </source>
</evidence>